<name>A0A3P9BPN9_9CICH</name>
<organism evidence="2 3">
    <name type="scientific">Maylandia zebra</name>
    <name type="common">zebra mbuna</name>
    <dbReference type="NCBI Taxonomy" id="106582"/>
    <lineage>
        <taxon>Eukaryota</taxon>
        <taxon>Metazoa</taxon>
        <taxon>Chordata</taxon>
        <taxon>Craniata</taxon>
        <taxon>Vertebrata</taxon>
        <taxon>Euteleostomi</taxon>
        <taxon>Actinopterygii</taxon>
        <taxon>Neopterygii</taxon>
        <taxon>Teleostei</taxon>
        <taxon>Neoteleostei</taxon>
        <taxon>Acanthomorphata</taxon>
        <taxon>Ovalentaria</taxon>
        <taxon>Cichlomorphae</taxon>
        <taxon>Cichliformes</taxon>
        <taxon>Cichlidae</taxon>
        <taxon>African cichlids</taxon>
        <taxon>Pseudocrenilabrinae</taxon>
        <taxon>Haplochromini</taxon>
        <taxon>Maylandia</taxon>
        <taxon>Maylandia zebra complex</taxon>
    </lineage>
</organism>
<keyword evidence="3" id="KW-1185">Reference proteome</keyword>
<evidence type="ECO:0000313" key="3">
    <source>
        <dbReference type="Proteomes" id="UP000265160"/>
    </source>
</evidence>
<dbReference type="Pfam" id="PF17919">
    <property type="entry name" value="RT_RNaseH_2"/>
    <property type="match status" value="1"/>
</dbReference>
<evidence type="ECO:0000313" key="2">
    <source>
        <dbReference type="Ensembl" id="ENSMZEP00005011879.1"/>
    </source>
</evidence>
<dbReference type="InterPro" id="IPR041577">
    <property type="entry name" value="RT_RNaseH_2"/>
</dbReference>
<reference evidence="2 3" key="1">
    <citation type="journal article" date="2014" name="Nature">
        <title>The genomic substrate for adaptive radiation in African cichlid fish.</title>
        <authorList>
            <person name="Brawand D."/>
            <person name="Wagner C.E."/>
            <person name="Li Y.I."/>
            <person name="Malinsky M."/>
            <person name="Keller I."/>
            <person name="Fan S."/>
            <person name="Simakov O."/>
            <person name="Ng A.Y."/>
            <person name="Lim Z.W."/>
            <person name="Bezault E."/>
            <person name="Turner-Maier J."/>
            <person name="Johnson J."/>
            <person name="Alcazar R."/>
            <person name="Noh H.J."/>
            <person name="Russell P."/>
            <person name="Aken B."/>
            <person name="Alfoldi J."/>
            <person name="Amemiya C."/>
            <person name="Azzouzi N."/>
            <person name="Baroiller J.F."/>
            <person name="Barloy-Hubler F."/>
            <person name="Berlin A."/>
            <person name="Bloomquist R."/>
            <person name="Carleton K.L."/>
            <person name="Conte M.A."/>
            <person name="D'Cotta H."/>
            <person name="Eshel O."/>
            <person name="Gaffney L."/>
            <person name="Galibert F."/>
            <person name="Gante H.F."/>
            <person name="Gnerre S."/>
            <person name="Greuter L."/>
            <person name="Guyon R."/>
            <person name="Haddad N.S."/>
            <person name="Haerty W."/>
            <person name="Harris R.M."/>
            <person name="Hofmann H.A."/>
            <person name="Hourlier T."/>
            <person name="Hulata G."/>
            <person name="Jaffe D.B."/>
            <person name="Lara M."/>
            <person name="Lee A.P."/>
            <person name="MacCallum I."/>
            <person name="Mwaiko S."/>
            <person name="Nikaido M."/>
            <person name="Nishihara H."/>
            <person name="Ozouf-Costaz C."/>
            <person name="Penman D.J."/>
            <person name="Przybylski D."/>
            <person name="Rakotomanga M."/>
            <person name="Renn S.C.P."/>
            <person name="Ribeiro F.J."/>
            <person name="Ron M."/>
            <person name="Salzburger W."/>
            <person name="Sanchez-Pulido L."/>
            <person name="Santos M.E."/>
            <person name="Searle S."/>
            <person name="Sharpe T."/>
            <person name="Swofford R."/>
            <person name="Tan F.J."/>
            <person name="Williams L."/>
            <person name="Young S."/>
            <person name="Yin S."/>
            <person name="Okada N."/>
            <person name="Kocher T.D."/>
            <person name="Miska E.A."/>
            <person name="Lander E.S."/>
            <person name="Venkatesh B."/>
            <person name="Fernald R.D."/>
            <person name="Meyer A."/>
            <person name="Ponting C.P."/>
            <person name="Streelman J.T."/>
            <person name="Lindblad-Toh K."/>
            <person name="Seehausen O."/>
            <person name="Di Palma F."/>
        </authorList>
    </citation>
    <scope>NUCLEOTIDE SEQUENCE</scope>
</reference>
<dbReference type="PANTHER" id="PTHR33064">
    <property type="entry name" value="POL PROTEIN"/>
    <property type="match status" value="1"/>
</dbReference>
<protein>
    <recommendedName>
        <fullName evidence="1">Reverse transcriptase/retrotransposon-derived protein RNase H-like domain-containing protein</fullName>
    </recommendedName>
</protein>
<accession>A0A3P9BPN9</accession>
<dbReference type="InterPro" id="IPR051320">
    <property type="entry name" value="Viral_Replic_Matur_Polypro"/>
</dbReference>
<reference evidence="2" key="2">
    <citation type="submission" date="2025-08" db="UniProtKB">
        <authorList>
            <consortium name="Ensembl"/>
        </authorList>
    </citation>
    <scope>IDENTIFICATION</scope>
</reference>
<dbReference type="Gene3D" id="3.10.20.370">
    <property type="match status" value="1"/>
</dbReference>
<dbReference type="Ensembl" id="ENSMZET00005012287.1">
    <property type="protein sequence ID" value="ENSMZEP00005011879.1"/>
    <property type="gene ID" value="ENSMZEG00005008904.1"/>
</dbReference>
<dbReference type="PANTHER" id="PTHR33064:SF37">
    <property type="entry name" value="RIBONUCLEASE H"/>
    <property type="match status" value="1"/>
</dbReference>
<dbReference type="SUPFAM" id="SSF56672">
    <property type="entry name" value="DNA/RNA polymerases"/>
    <property type="match status" value="1"/>
</dbReference>
<dbReference type="InterPro" id="IPR043502">
    <property type="entry name" value="DNA/RNA_pol_sf"/>
</dbReference>
<dbReference type="InterPro" id="IPR043128">
    <property type="entry name" value="Rev_trsase/Diguanyl_cyclase"/>
</dbReference>
<dbReference type="AlphaFoldDB" id="A0A3P9BPN9"/>
<dbReference type="Proteomes" id="UP000265160">
    <property type="component" value="LG5"/>
</dbReference>
<proteinExistence type="predicted"/>
<reference evidence="2" key="3">
    <citation type="submission" date="2025-09" db="UniProtKB">
        <authorList>
            <consortium name="Ensembl"/>
        </authorList>
    </citation>
    <scope>IDENTIFICATION</scope>
</reference>
<dbReference type="Gene3D" id="3.30.70.270">
    <property type="match status" value="1"/>
</dbReference>
<dbReference type="STRING" id="106582.ENSMZEP00005011879"/>
<sequence>MVNYCRQWIPDCSFHDHILRECCKKDKLPRILWSTEMTASFNALQGALTSAPCLGLPDYHLPFHLYVTENGTTCTGVLAQEHGSGYRPVAFYSKVLPAVVQGMPACLRAVAACSIMIRDLKQCTSRLCAFCIYLVYCYYNGCTWQALHSLTGLMWM</sequence>
<dbReference type="GeneTree" id="ENSGT00960000186724"/>
<feature type="domain" description="Reverse transcriptase/retrotransposon-derived protein RNase H-like" evidence="1">
    <location>
        <begin position="33"/>
        <end position="122"/>
    </location>
</feature>
<evidence type="ECO:0000259" key="1">
    <source>
        <dbReference type="Pfam" id="PF17919"/>
    </source>
</evidence>